<dbReference type="Proteomes" id="UP000442714">
    <property type="component" value="Unassembled WGS sequence"/>
</dbReference>
<reference evidence="1 2" key="1">
    <citation type="submission" date="2019-12" db="EMBL/GenBank/DDBJ databases">
        <title>Genomic-based taxomic classification of the family Erythrobacteraceae.</title>
        <authorList>
            <person name="Xu L."/>
        </authorList>
    </citation>
    <scope>NUCLEOTIDE SEQUENCE [LARGE SCALE GENOMIC DNA]</scope>
    <source>
        <strain evidence="1 2">KCTC 52763</strain>
    </source>
</reference>
<comment type="caution">
    <text evidence="1">The sequence shown here is derived from an EMBL/GenBank/DDBJ whole genome shotgun (WGS) entry which is preliminary data.</text>
</comment>
<organism evidence="1 2">
    <name type="scientific">Pontixanthobacter aquaemixtae</name>
    <dbReference type="NCBI Taxonomy" id="1958940"/>
    <lineage>
        <taxon>Bacteria</taxon>
        <taxon>Pseudomonadati</taxon>
        <taxon>Pseudomonadota</taxon>
        <taxon>Alphaproteobacteria</taxon>
        <taxon>Sphingomonadales</taxon>
        <taxon>Erythrobacteraceae</taxon>
        <taxon>Pontixanthobacter</taxon>
    </lineage>
</organism>
<dbReference type="OrthoDB" id="8178235at2"/>
<dbReference type="AlphaFoldDB" id="A0A844ZSB6"/>
<dbReference type="EMBL" id="WTYX01000001">
    <property type="protein sequence ID" value="MXO89896.1"/>
    <property type="molecule type" value="Genomic_DNA"/>
</dbReference>
<sequence>MAHKTASSRLWLSAIAIAAGGMAAWWWWPDDRISAESGGLIRDGNASFIVTKFAYALGPDAVGTDSCPNGPSKNVAEIFSETANGKRRAGETDEAYGERIEAGGRAISNAPDGRNFCVNPEIAPLDPNTQIMLDPKAQAGGIDLDGKNSRSKSDLTSGRLDFAAADGTTGVDNQFWRAVGCNRSYQQDGPSRGFEEGMYVGEWGILISLSGVDDLENDSDVDITISANADPMMLSPSREALDYGTYSRDREPRFRGQTSGRIENGVLVSEPVDVRFHYVVNGMYLERPLREARIRARLSADGVMDGYLAGYTDVVELYDFQFGYRTGKDAEGKPSDEARRVGSANGAARVLGHTCQGMWQSLHKLADGHPDKSGKFTSISTQYKFEARPAFVVEQSGKNAKQTK</sequence>
<name>A0A844ZSB6_9SPHN</name>
<proteinExistence type="predicted"/>
<evidence type="ECO:0000313" key="2">
    <source>
        <dbReference type="Proteomes" id="UP000442714"/>
    </source>
</evidence>
<protein>
    <submittedName>
        <fullName evidence="1">Uncharacterized protein</fullName>
    </submittedName>
</protein>
<dbReference type="RefSeq" id="WP_160603406.1">
    <property type="nucleotide sequence ID" value="NZ_WTYX01000001.1"/>
</dbReference>
<evidence type="ECO:0000313" key="1">
    <source>
        <dbReference type="EMBL" id="MXO89896.1"/>
    </source>
</evidence>
<keyword evidence="2" id="KW-1185">Reference proteome</keyword>
<accession>A0A844ZSB6</accession>
<gene>
    <name evidence="1" type="ORF">GRI41_03605</name>
</gene>